<keyword evidence="5" id="KW-0963">Cytoplasm</keyword>
<dbReference type="GO" id="GO:0051500">
    <property type="term" value="F:D-tyrosyl-tRNA(Tyr) deacylase activity"/>
    <property type="evidence" value="ECO:0007669"/>
    <property type="project" value="TreeGrafter"/>
</dbReference>
<dbReference type="InterPro" id="IPR023509">
    <property type="entry name" value="DTD-like_sf"/>
</dbReference>
<dbReference type="AlphaFoldDB" id="A0A7X9LE70"/>
<dbReference type="FunFam" id="3.50.80.10:FF:000001">
    <property type="entry name" value="D-aminoacyl-tRNA deacylase"/>
    <property type="match status" value="1"/>
</dbReference>
<dbReference type="RefSeq" id="WP_003089833.1">
    <property type="nucleotide sequence ID" value="NZ_CP043405.1"/>
</dbReference>
<comment type="similarity">
    <text evidence="1 5">Belongs to the DTD family.</text>
</comment>
<dbReference type="GO" id="GO:0000049">
    <property type="term" value="F:tRNA binding"/>
    <property type="evidence" value="ECO:0007669"/>
    <property type="project" value="UniProtKB-UniRule"/>
</dbReference>
<evidence type="ECO:0000313" key="7">
    <source>
        <dbReference type="Proteomes" id="UP000532121"/>
    </source>
</evidence>
<dbReference type="PANTHER" id="PTHR10472:SF5">
    <property type="entry name" value="D-AMINOACYL-TRNA DEACYLASE 1"/>
    <property type="match status" value="1"/>
</dbReference>
<dbReference type="HAMAP" id="MF_00518">
    <property type="entry name" value="Deacylase_Dtd"/>
    <property type="match status" value="1"/>
</dbReference>
<protein>
    <recommendedName>
        <fullName evidence="5">D-aminoacyl-tRNA deacylase</fullName>
        <shortName evidence="5">DTD</shortName>
        <ecNumber evidence="5">3.1.1.96</ecNumber>
    </recommendedName>
    <alternativeName>
        <fullName evidence="5">Gly-tRNA(Ala) deacylase</fullName>
        <ecNumber evidence="5">3.1.1.-</ecNumber>
    </alternativeName>
</protein>
<dbReference type="EC" id="3.1.1.-" evidence="5"/>
<comment type="subunit">
    <text evidence="5">Homodimer.</text>
</comment>
<name>A0A7X9LE70_STRRT</name>
<feature type="short sequence motif" description="Gly-cisPro motif, important for rejection of L-amino acids" evidence="5">
    <location>
        <begin position="136"/>
        <end position="137"/>
    </location>
</feature>
<dbReference type="Gene3D" id="3.50.80.10">
    <property type="entry name" value="D-tyrosyl-tRNA(Tyr) deacylase"/>
    <property type="match status" value="1"/>
</dbReference>
<dbReference type="PANTHER" id="PTHR10472">
    <property type="entry name" value="D-TYROSYL-TRNA TYR DEACYLASE"/>
    <property type="match status" value="1"/>
</dbReference>
<dbReference type="GO" id="GO:0043908">
    <property type="term" value="F:Ser(Gly)-tRNA(Ala) hydrolase activity"/>
    <property type="evidence" value="ECO:0007669"/>
    <property type="project" value="UniProtKB-UniRule"/>
</dbReference>
<dbReference type="SUPFAM" id="SSF69500">
    <property type="entry name" value="DTD-like"/>
    <property type="match status" value="1"/>
</dbReference>
<reference evidence="6 7" key="1">
    <citation type="submission" date="2020-04" db="EMBL/GenBank/DDBJ databases">
        <title>MicrobeNet Type strains.</title>
        <authorList>
            <person name="Nicholson A.C."/>
        </authorList>
    </citation>
    <scope>NUCLEOTIDE SEQUENCE [LARGE SCALE GENOMIC DNA]</scope>
    <source>
        <strain evidence="6 7">DSM 22768</strain>
    </source>
</reference>
<sequence>MRIVLQRVLTASVAIENQTRAAIGPGLLLLVGVGPDDSQKDLDYAVRKIINMRIFSDAEGKMNLSLQDIKGSILSVSQFTLFADTKKGNRPAFTKAAPPDMAEAFYQRFNTELAQFVPVETGVFGADMQVSLVNDGPVTIILDTKNK</sequence>
<evidence type="ECO:0000256" key="3">
    <source>
        <dbReference type="ARBA" id="ARBA00022801"/>
    </source>
</evidence>
<evidence type="ECO:0000256" key="4">
    <source>
        <dbReference type="ARBA" id="ARBA00022884"/>
    </source>
</evidence>
<dbReference type="EMBL" id="JABASA010000017">
    <property type="protein sequence ID" value="NMD49618.1"/>
    <property type="molecule type" value="Genomic_DNA"/>
</dbReference>
<dbReference type="NCBIfam" id="TIGR00256">
    <property type="entry name" value="D-aminoacyl-tRNA deacylase"/>
    <property type="match status" value="1"/>
</dbReference>
<comment type="function">
    <text evidence="5">An aminoacyl-tRNA editing enzyme that deacylates mischarged D-aminoacyl-tRNAs. Also deacylates mischarged glycyl-tRNA(Ala), protecting cells against glycine mischarging by AlaRS. Acts via tRNA-based rather than protein-based catalysis; rejects L-amino acids rather than detecting D-amino acids in the active site. By recycling D-aminoacyl-tRNA to D-amino acids and free tRNA molecules, this enzyme counteracts the toxicity associated with the formation of D-aminoacyl-tRNA entities in vivo and helps enforce protein L-homochirality.</text>
</comment>
<keyword evidence="4 5" id="KW-0694">RNA-binding</keyword>
<evidence type="ECO:0000313" key="6">
    <source>
        <dbReference type="EMBL" id="NMD49618.1"/>
    </source>
</evidence>
<comment type="domain">
    <text evidence="5">A Gly-cisPro motif from one monomer fits into the active site of the other monomer to allow specific chiral rejection of L-amino acids.</text>
</comment>
<dbReference type="GO" id="GO:0106026">
    <property type="term" value="F:Gly-tRNA(Ala) deacylase activity"/>
    <property type="evidence" value="ECO:0007669"/>
    <property type="project" value="UniProtKB-UniRule"/>
</dbReference>
<gene>
    <name evidence="5" type="primary">dtd</name>
    <name evidence="6" type="ORF">HHO37_08080</name>
</gene>
<dbReference type="GO" id="GO:0019478">
    <property type="term" value="P:D-amino acid catabolic process"/>
    <property type="evidence" value="ECO:0007669"/>
    <property type="project" value="UniProtKB-UniRule"/>
</dbReference>
<comment type="catalytic activity">
    <reaction evidence="5">
        <text>a D-aminoacyl-tRNA + H2O = a tRNA + a D-alpha-amino acid + H(+)</text>
        <dbReference type="Rhea" id="RHEA:13953"/>
        <dbReference type="Rhea" id="RHEA-COMP:10123"/>
        <dbReference type="Rhea" id="RHEA-COMP:10124"/>
        <dbReference type="ChEBI" id="CHEBI:15377"/>
        <dbReference type="ChEBI" id="CHEBI:15378"/>
        <dbReference type="ChEBI" id="CHEBI:59871"/>
        <dbReference type="ChEBI" id="CHEBI:78442"/>
        <dbReference type="ChEBI" id="CHEBI:79333"/>
        <dbReference type="EC" id="3.1.1.96"/>
    </reaction>
</comment>
<evidence type="ECO:0000256" key="5">
    <source>
        <dbReference type="HAMAP-Rule" id="MF_00518"/>
    </source>
</evidence>
<comment type="caution">
    <text evidence="6">The sequence shown here is derived from an EMBL/GenBank/DDBJ whole genome shotgun (WGS) entry which is preliminary data.</text>
</comment>
<organism evidence="6 7">
    <name type="scientific">Streptococcus ratti</name>
    <dbReference type="NCBI Taxonomy" id="1341"/>
    <lineage>
        <taxon>Bacteria</taxon>
        <taxon>Bacillati</taxon>
        <taxon>Bacillota</taxon>
        <taxon>Bacilli</taxon>
        <taxon>Lactobacillales</taxon>
        <taxon>Streptococcaceae</taxon>
        <taxon>Streptococcus</taxon>
    </lineage>
</organism>
<dbReference type="Pfam" id="PF02580">
    <property type="entry name" value="Tyr_Deacylase"/>
    <property type="match status" value="1"/>
</dbReference>
<comment type="catalytic activity">
    <reaction evidence="5">
        <text>glycyl-tRNA(Ala) + H2O = tRNA(Ala) + glycine + H(+)</text>
        <dbReference type="Rhea" id="RHEA:53744"/>
        <dbReference type="Rhea" id="RHEA-COMP:9657"/>
        <dbReference type="Rhea" id="RHEA-COMP:13640"/>
        <dbReference type="ChEBI" id="CHEBI:15377"/>
        <dbReference type="ChEBI" id="CHEBI:15378"/>
        <dbReference type="ChEBI" id="CHEBI:57305"/>
        <dbReference type="ChEBI" id="CHEBI:78442"/>
        <dbReference type="ChEBI" id="CHEBI:78522"/>
    </reaction>
</comment>
<accession>A0A7X9LE70</accession>
<evidence type="ECO:0000256" key="1">
    <source>
        <dbReference type="ARBA" id="ARBA00009673"/>
    </source>
</evidence>
<dbReference type="InterPro" id="IPR003732">
    <property type="entry name" value="Daa-tRNA_deacyls_DTD"/>
</dbReference>
<keyword evidence="3 5" id="KW-0378">Hydrolase</keyword>
<keyword evidence="2 5" id="KW-0820">tRNA-binding</keyword>
<dbReference type="CDD" id="cd00563">
    <property type="entry name" value="Dtyr_deacylase"/>
    <property type="match status" value="1"/>
</dbReference>
<proteinExistence type="inferred from homology"/>
<dbReference type="Proteomes" id="UP000532121">
    <property type="component" value="Unassembled WGS sequence"/>
</dbReference>
<dbReference type="GO" id="GO:0005737">
    <property type="term" value="C:cytoplasm"/>
    <property type="evidence" value="ECO:0007669"/>
    <property type="project" value="UniProtKB-SubCell"/>
</dbReference>
<evidence type="ECO:0000256" key="2">
    <source>
        <dbReference type="ARBA" id="ARBA00022555"/>
    </source>
</evidence>
<comment type="subcellular location">
    <subcellularLocation>
        <location evidence="5">Cytoplasm</location>
    </subcellularLocation>
</comment>
<dbReference type="EC" id="3.1.1.96" evidence="5"/>